<dbReference type="InterPro" id="IPR029056">
    <property type="entry name" value="Ribokinase-like"/>
</dbReference>
<evidence type="ECO:0000256" key="1">
    <source>
        <dbReference type="ARBA" id="ARBA00022679"/>
    </source>
</evidence>
<keyword evidence="2 4" id="KW-0418">Kinase</keyword>
<sequence length="335" mass="37112">MIKKLSNKLLTIGSVAFDSIETPFGKINKALGGSATYFSLASSLFTPTAIVGVVGNDFGKFDVYRKREIDITGLEKRKGKTFHWSGKYHFDMNTRDTLKTELGVFADFKPKLDDNHKASEYVFLGNIQPKLQLDVLQQMKKPKLVGLDTMNLWIETARKDLFKVMKEIDILVINDGEARQLSKETNLLKAAKKILRIMGSQKSNALIIKQGEHGLLMFADSILSLRGASATKQSKTKIAARPPAARNDISIFNLPGYPLENVIDPTGAGDSFAGGFMGYLAKTDDLSYANLKKACVYGSAVASFTVENFGTKALEILTAKKIEKRYILYKQLIHI</sequence>
<dbReference type="GO" id="GO:0005829">
    <property type="term" value="C:cytosol"/>
    <property type="evidence" value="ECO:0007669"/>
    <property type="project" value="TreeGrafter"/>
</dbReference>
<evidence type="ECO:0000313" key="4">
    <source>
        <dbReference type="EMBL" id="PIR95921.1"/>
    </source>
</evidence>
<feature type="domain" description="Carbohydrate kinase PfkB" evidence="3">
    <location>
        <begin position="254"/>
        <end position="313"/>
    </location>
</feature>
<dbReference type="PANTHER" id="PTHR10584">
    <property type="entry name" value="SUGAR KINASE"/>
    <property type="match status" value="1"/>
</dbReference>
<comment type="caution">
    <text evidence="4">The sequence shown here is derived from an EMBL/GenBank/DDBJ whole genome shotgun (WGS) entry which is preliminary data.</text>
</comment>
<dbReference type="Proteomes" id="UP000230922">
    <property type="component" value="Unassembled WGS sequence"/>
</dbReference>
<reference evidence="5" key="1">
    <citation type="submission" date="2017-09" db="EMBL/GenBank/DDBJ databases">
        <title>Depth-based differentiation of microbial function through sediment-hosted aquifers and enrichment of novel symbionts in the deep terrestrial subsurface.</title>
        <authorList>
            <person name="Probst A.J."/>
            <person name="Ladd B."/>
            <person name="Jarett J.K."/>
            <person name="Geller-Mcgrath D.E."/>
            <person name="Sieber C.M.K."/>
            <person name="Emerson J.B."/>
            <person name="Anantharaman K."/>
            <person name="Thomas B.C."/>
            <person name="Malmstrom R."/>
            <person name="Stieglmeier M."/>
            <person name="Klingl A."/>
            <person name="Woyke T."/>
            <person name="Ryan C.M."/>
            <person name="Banfield J.F."/>
        </authorList>
    </citation>
    <scope>NUCLEOTIDE SEQUENCE [LARGE SCALE GENOMIC DNA]</scope>
</reference>
<dbReference type="InterPro" id="IPR011611">
    <property type="entry name" value="PfkB_dom"/>
</dbReference>
<evidence type="ECO:0000259" key="3">
    <source>
        <dbReference type="Pfam" id="PF00294"/>
    </source>
</evidence>
<name>A0A2H0VA34_9BACT</name>
<evidence type="ECO:0000256" key="2">
    <source>
        <dbReference type="ARBA" id="ARBA00022777"/>
    </source>
</evidence>
<dbReference type="GO" id="GO:0016301">
    <property type="term" value="F:kinase activity"/>
    <property type="evidence" value="ECO:0007669"/>
    <property type="project" value="UniProtKB-KW"/>
</dbReference>
<dbReference type="PANTHER" id="PTHR10584:SF166">
    <property type="entry name" value="RIBOKINASE"/>
    <property type="match status" value="1"/>
</dbReference>
<dbReference type="Gene3D" id="3.40.1190.20">
    <property type="match status" value="1"/>
</dbReference>
<dbReference type="Pfam" id="PF00294">
    <property type="entry name" value="PfkB"/>
    <property type="match status" value="2"/>
</dbReference>
<dbReference type="SUPFAM" id="SSF53613">
    <property type="entry name" value="Ribokinase-like"/>
    <property type="match status" value="1"/>
</dbReference>
<dbReference type="AlphaFoldDB" id="A0A2H0VA34"/>
<feature type="domain" description="Carbohydrate kinase PfkB" evidence="3">
    <location>
        <begin position="25"/>
        <end position="218"/>
    </location>
</feature>
<evidence type="ECO:0000313" key="5">
    <source>
        <dbReference type="Proteomes" id="UP000230922"/>
    </source>
</evidence>
<accession>A0A2H0VA34</accession>
<protein>
    <submittedName>
        <fullName evidence="4">Sugar kinase</fullName>
    </submittedName>
</protein>
<proteinExistence type="predicted"/>
<organism evidence="4 5">
    <name type="scientific">Candidatus Doudnabacteria bacterium CG10_big_fil_rev_8_21_14_0_10_42_18</name>
    <dbReference type="NCBI Taxonomy" id="1974552"/>
    <lineage>
        <taxon>Bacteria</taxon>
        <taxon>Candidatus Doudnaibacteriota</taxon>
    </lineage>
</organism>
<dbReference type="InterPro" id="IPR002173">
    <property type="entry name" value="Carboh/pur_kinase_PfkB_CS"/>
</dbReference>
<dbReference type="PROSITE" id="PS00584">
    <property type="entry name" value="PFKB_KINASES_2"/>
    <property type="match status" value="1"/>
</dbReference>
<gene>
    <name evidence="4" type="ORF">COT92_03815</name>
</gene>
<keyword evidence="1" id="KW-0808">Transferase</keyword>
<dbReference type="EMBL" id="PFAK01000063">
    <property type="protein sequence ID" value="PIR95921.1"/>
    <property type="molecule type" value="Genomic_DNA"/>
</dbReference>